<reference evidence="1 2" key="1">
    <citation type="submission" date="2018-10" db="EMBL/GenBank/DDBJ databases">
        <title>Draft genome sequence of Aquitalea MWU14-2217 isolated from a wild cranberry bog in Provincetown, Massachusetts.</title>
        <authorList>
            <person name="Ebadzadsahrai G."/>
            <person name="Soby S."/>
        </authorList>
    </citation>
    <scope>NUCLEOTIDE SEQUENCE [LARGE SCALE GENOMIC DNA]</scope>
    <source>
        <strain evidence="1 2">MWU14-2217</strain>
    </source>
</reference>
<protein>
    <submittedName>
        <fullName evidence="1">Capsular biosynthesis protein</fullName>
    </submittedName>
</protein>
<name>A0A454JI11_9NEIS</name>
<evidence type="ECO:0000313" key="1">
    <source>
        <dbReference type="EMBL" id="RMC97152.1"/>
    </source>
</evidence>
<dbReference type="GO" id="GO:0015774">
    <property type="term" value="P:polysaccharide transport"/>
    <property type="evidence" value="ECO:0007669"/>
    <property type="project" value="InterPro"/>
</dbReference>
<comment type="caution">
    <text evidence="1">The sequence shown here is derived from an EMBL/GenBank/DDBJ whole genome shotgun (WGS) entry which is preliminary data.</text>
</comment>
<dbReference type="CDD" id="cd16441">
    <property type="entry name" value="beta_Kdo_transferase_KpsS"/>
    <property type="match status" value="1"/>
</dbReference>
<dbReference type="Proteomes" id="UP000274139">
    <property type="component" value="Unassembled WGS sequence"/>
</dbReference>
<dbReference type="EMBL" id="RFAR01000043">
    <property type="protein sequence ID" value="RMC97152.1"/>
    <property type="molecule type" value="Genomic_DNA"/>
</dbReference>
<dbReference type="SUPFAM" id="SSF53756">
    <property type="entry name" value="UDP-Glycosyltransferase/glycogen phosphorylase"/>
    <property type="match status" value="1"/>
</dbReference>
<dbReference type="InterPro" id="IPR007833">
    <property type="entry name" value="Capsule_polysaccharide_synth"/>
</dbReference>
<dbReference type="Pfam" id="PF05159">
    <property type="entry name" value="Capsule_synth"/>
    <property type="match status" value="1"/>
</dbReference>
<organism evidence="1 2">
    <name type="scientific">Aquitalea palustris</name>
    <dbReference type="NCBI Taxonomy" id="2480983"/>
    <lineage>
        <taxon>Bacteria</taxon>
        <taxon>Pseudomonadati</taxon>
        <taxon>Pseudomonadota</taxon>
        <taxon>Betaproteobacteria</taxon>
        <taxon>Neisseriales</taxon>
        <taxon>Chromobacteriaceae</taxon>
        <taxon>Aquitalea</taxon>
    </lineage>
</organism>
<evidence type="ECO:0000313" key="2">
    <source>
        <dbReference type="Proteomes" id="UP000274139"/>
    </source>
</evidence>
<proteinExistence type="predicted"/>
<keyword evidence="2" id="KW-1185">Reference proteome</keyword>
<dbReference type="AlphaFoldDB" id="A0A454JI11"/>
<accession>A0A454JI11</accession>
<dbReference type="GO" id="GO:0000271">
    <property type="term" value="P:polysaccharide biosynthetic process"/>
    <property type="evidence" value="ECO:0007669"/>
    <property type="project" value="InterPro"/>
</dbReference>
<sequence length="447" mass="51608">MIPPDSTGTGWETFSSLSAAHTPALQALLRHRSILLLQGPMGIFFYQFSRWLQQRKYMVYRVLFNGGDWLFYRSGQAEHYRGKPEEFAIWLHAYLAKRGIEAIVCFEDCRQYHQVAAAIAEQCNMAFFVFEEGYLRPDYITLEQDGVNARSSLARYSDLLSTPVPNTLLPAKPVKASYSRMAMSAVAYYSACWLLHWRYPHYIHHKPLQPIPEAWRWIRSGLRKMLYVLTEYRLRRDMLNLRQNRFFLVALQVFNDSQVLHHSSYDDVREFIIQIITSFAGHAAHDHHLLLKHHPMDRGHRHYQQLIQQVAQQQGVSHRVHYLHDAHLPSLLKASRGVITINSTVGLSALYHGKPVITLGSALYDIAGLTAQCPLAAFWQCTPTPDPQRYQQLRLSLLHHTQLNGSFYGQCHWMAPQTGSAPASSRHRVRFILTMLMVMACQLLWPT</sequence>
<gene>
    <name evidence="1" type="ORF">EAY64_10840</name>
</gene>